<dbReference type="STRING" id="198616.SAMN05216193_105143"/>
<dbReference type="Pfam" id="PF04773">
    <property type="entry name" value="FecR"/>
    <property type="match status" value="1"/>
</dbReference>
<keyword evidence="5" id="KW-1185">Reference proteome</keyword>
<dbReference type="PIRSF" id="PIRSF018266">
    <property type="entry name" value="FecR"/>
    <property type="match status" value="1"/>
</dbReference>
<dbReference type="RefSeq" id="WP_084310597.1">
    <property type="nucleotide sequence ID" value="NZ_FNIJ01000005.1"/>
</dbReference>
<evidence type="ECO:0000313" key="5">
    <source>
        <dbReference type="Proteomes" id="UP000242957"/>
    </source>
</evidence>
<reference evidence="5" key="1">
    <citation type="submission" date="2016-10" db="EMBL/GenBank/DDBJ databases">
        <authorList>
            <person name="Varghese N."/>
            <person name="Submissions S."/>
        </authorList>
    </citation>
    <scope>NUCLEOTIDE SEQUENCE [LARGE SCALE GENOMIC DNA]</scope>
    <source>
        <strain evidence="5">JCM 21621</strain>
    </source>
</reference>
<dbReference type="InterPro" id="IPR006860">
    <property type="entry name" value="FecR"/>
</dbReference>
<feature type="domain" description="FecR protein" evidence="2">
    <location>
        <begin position="71"/>
        <end position="161"/>
    </location>
</feature>
<dbReference type="InterPro" id="IPR012373">
    <property type="entry name" value="Ferrdict_sens_TM"/>
</dbReference>
<protein>
    <submittedName>
        <fullName evidence="4">FecR family protein</fullName>
    </submittedName>
</protein>
<dbReference type="Proteomes" id="UP000242957">
    <property type="component" value="Unassembled WGS sequence"/>
</dbReference>
<gene>
    <name evidence="4" type="ORF">SAMN05216193_105143</name>
</gene>
<feature type="region of interest" description="Disordered" evidence="1">
    <location>
        <begin position="23"/>
        <end position="43"/>
    </location>
</feature>
<proteinExistence type="predicted"/>
<dbReference type="Gene3D" id="3.55.50.30">
    <property type="match status" value="1"/>
</dbReference>
<dbReference type="GO" id="GO:0016989">
    <property type="term" value="F:sigma factor antagonist activity"/>
    <property type="evidence" value="ECO:0007669"/>
    <property type="project" value="TreeGrafter"/>
</dbReference>
<sequence length="279" mass="30626">MTRPTPRPDEFTTADDAIARHREELKKRFPLPSPSKKPKRPGPATLGASIAVLGLAGGLFWLDPAYKTEQFNSGAGQRQLIELADGSRMTLDSSSRVAVSWHLRTRQVELQAGQALFDVAPARYRPFHTLAGATRIIVVGTRYNVSRVQEDVRVTVEQGKVSVLGRDAGLMLLPGDQVLVHDGQLGRRSQVDASAVAAWAEGRLVFDRTPLREVLDVIRRYRQISIRLDDDSLAQLPVSGTFDSARLDRMLALLPKILPVNVAADADGGLLVTRKAPRK</sequence>
<name>A0A1H0EEM2_9PSED</name>
<dbReference type="Gene3D" id="2.60.120.1440">
    <property type="match status" value="1"/>
</dbReference>
<feature type="domain" description="Protein FecR C-terminal" evidence="3">
    <location>
        <begin position="203"/>
        <end position="261"/>
    </location>
</feature>
<dbReference type="OrthoDB" id="9771237at2"/>
<dbReference type="AlphaFoldDB" id="A0A1H0EEM2"/>
<organism evidence="4 5">
    <name type="scientific">Pseudomonas jinjuensis</name>
    <dbReference type="NCBI Taxonomy" id="198616"/>
    <lineage>
        <taxon>Bacteria</taxon>
        <taxon>Pseudomonadati</taxon>
        <taxon>Pseudomonadota</taxon>
        <taxon>Gammaproteobacteria</taxon>
        <taxon>Pseudomonadales</taxon>
        <taxon>Pseudomonadaceae</taxon>
        <taxon>Pseudomonas</taxon>
    </lineage>
</organism>
<evidence type="ECO:0000259" key="2">
    <source>
        <dbReference type="Pfam" id="PF04773"/>
    </source>
</evidence>
<evidence type="ECO:0000256" key="1">
    <source>
        <dbReference type="SAM" id="MobiDB-lite"/>
    </source>
</evidence>
<evidence type="ECO:0000259" key="3">
    <source>
        <dbReference type="Pfam" id="PF16344"/>
    </source>
</evidence>
<accession>A0A1H0EEM2</accession>
<dbReference type="PANTHER" id="PTHR30273">
    <property type="entry name" value="PERIPLASMIC SIGNAL SENSOR AND SIGMA FACTOR ACTIVATOR FECR-RELATED"/>
    <property type="match status" value="1"/>
</dbReference>
<evidence type="ECO:0000313" key="4">
    <source>
        <dbReference type="EMBL" id="SDN80758.1"/>
    </source>
</evidence>
<dbReference type="PANTHER" id="PTHR30273:SF2">
    <property type="entry name" value="PROTEIN FECR"/>
    <property type="match status" value="1"/>
</dbReference>
<dbReference type="Pfam" id="PF16344">
    <property type="entry name" value="FecR_C"/>
    <property type="match status" value="1"/>
</dbReference>
<dbReference type="EMBL" id="FNIJ01000005">
    <property type="protein sequence ID" value="SDN80758.1"/>
    <property type="molecule type" value="Genomic_DNA"/>
</dbReference>
<dbReference type="InterPro" id="IPR032508">
    <property type="entry name" value="FecR_C"/>
</dbReference>